<feature type="domain" description="SurA N-terminal" evidence="4">
    <location>
        <begin position="43"/>
        <end position="144"/>
    </location>
</feature>
<feature type="chain" id="PRO_5012141582" evidence="3">
    <location>
        <begin position="29"/>
        <end position="323"/>
    </location>
</feature>
<evidence type="ECO:0000313" key="6">
    <source>
        <dbReference type="Proteomes" id="UP000187344"/>
    </source>
</evidence>
<dbReference type="PANTHER" id="PTHR47637">
    <property type="entry name" value="CHAPERONE SURA"/>
    <property type="match status" value="1"/>
</dbReference>
<gene>
    <name evidence="5" type="ORF">PEB0149_005430</name>
</gene>
<sequence>MKNMKNSSLALCIASLMGVTFLHSNAFCAPRAPQAEASAQTAVAVIVNGNAITNYDIQRRAAFLKLQRKTGNLTSQAKDELIEEMLKRVEMKKRNIDVSDDEVNKAFNGFAERNHMTVAQLTDMLGKAGVTADHFKNYIRVQMGWGRLVSARYRAEGGIITEQEAVQRMLKNGGVKPTANEYELQQVIFVVPNNRRSAILGKRKQDAELFRSKFSGCANLKQQATGMIDVTIRNLGRVLEPQLPEEWEKSVKATPAGRMTPPQETPRGVEALAVCNIKKVSDDKVAQLVFTIQDNEKSGDKKAEDLSAKYVKELREKARIENP</sequence>
<name>A0A1R0F842_9HYPH</name>
<evidence type="ECO:0000256" key="1">
    <source>
        <dbReference type="ARBA" id="ARBA00022729"/>
    </source>
</evidence>
<keyword evidence="6" id="KW-1185">Reference proteome</keyword>
<feature type="signal peptide" evidence="3">
    <location>
        <begin position="1"/>
        <end position="28"/>
    </location>
</feature>
<dbReference type="SUPFAM" id="SSF109998">
    <property type="entry name" value="Triger factor/SurA peptide-binding domain-like"/>
    <property type="match status" value="1"/>
</dbReference>
<reference evidence="5 6" key="1">
    <citation type="submission" date="2016-12" db="EMBL/GenBank/DDBJ databases">
        <title>Comparative genomics of Bartonella apis.</title>
        <authorList>
            <person name="Engel P."/>
        </authorList>
    </citation>
    <scope>NUCLEOTIDE SEQUENCE [LARGE SCALE GENOMIC DNA]</scope>
    <source>
        <strain evidence="5 6">PEB0149</strain>
    </source>
</reference>
<dbReference type="EMBL" id="LXYT01000002">
    <property type="protein sequence ID" value="OLY43121.1"/>
    <property type="molecule type" value="Genomic_DNA"/>
</dbReference>
<evidence type="ECO:0000259" key="4">
    <source>
        <dbReference type="Pfam" id="PF09312"/>
    </source>
</evidence>
<evidence type="ECO:0000256" key="2">
    <source>
        <dbReference type="ARBA" id="ARBA00023110"/>
    </source>
</evidence>
<dbReference type="InterPro" id="IPR015391">
    <property type="entry name" value="SurA_N"/>
</dbReference>
<keyword evidence="5" id="KW-0413">Isomerase</keyword>
<dbReference type="OrthoDB" id="9791746at2"/>
<dbReference type="EC" id="5.2.1.8" evidence="5"/>
<dbReference type="Pfam" id="PF09312">
    <property type="entry name" value="SurA_N"/>
    <property type="match status" value="1"/>
</dbReference>
<keyword evidence="2" id="KW-0697">Rotamase</keyword>
<keyword evidence="1 3" id="KW-0732">Signal</keyword>
<dbReference type="GO" id="GO:0003755">
    <property type="term" value="F:peptidyl-prolyl cis-trans isomerase activity"/>
    <property type="evidence" value="ECO:0007669"/>
    <property type="project" value="UniProtKB-KW"/>
</dbReference>
<dbReference type="InterPro" id="IPR027304">
    <property type="entry name" value="Trigger_fact/SurA_dom_sf"/>
</dbReference>
<dbReference type="Gene3D" id="1.10.4030.10">
    <property type="entry name" value="Porin chaperone SurA, peptide-binding domain"/>
    <property type="match status" value="1"/>
</dbReference>
<dbReference type="GeneID" id="92991550"/>
<dbReference type="RefSeq" id="WP_075870037.1">
    <property type="nucleotide sequence ID" value="NZ_CALYQA010000001.1"/>
</dbReference>
<dbReference type="AlphaFoldDB" id="A0A1R0F842"/>
<evidence type="ECO:0000256" key="3">
    <source>
        <dbReference type="SAM" id="SignalP"/>
    </source>
</evidence>
<protein>
    <submittedName>
        <fullName evidence="5">Peptidyl-prolyl cis-trans isomerase SurA</fullName>
        <ecNumber evidence="5">5.2.1.8</ecNumber>
    </submittedName>
</protein>
<dbReference type="PANTHER" id="PTHR47637:SF1">
    <property type="entry name" value="CHAPERONE SURA"/>
    <property type="match status" value="1"/>
</dbReference>
<proteinExistence type="predicted"/>
<dbReference type="Proteomes" id="UP000187344">
    <property type="component" value="Unassembled WGS sequence"/>
</dbReference>
<comment type="caution">
    <text evidence="5">The sequence shown here is derived from an EMBL/GenBank/DDBJ whole genome shotgun (WGS) entry which is preliminary data.</text>
</comment>
<accession>A0A1R0F842</accession>
<evidence type="ECO:0000313" key="5">
    <source>
        <dbReference type="EMBL" id="OLY43121.1"/>
    </source>
</evidence>
<organism evidence="5 6">
    <name type="scientific">Bartonella apis</name>
    <dbReference type="NCBI Taxonomy" id="1686310"/>
    <lineage>
        <taxon>Bacteria</taxon>
        <taxon>Pseudomonadati</taxon>
        <taxon>Pseudomonadota</taxon>
        <taxon>Alphaproteobacteria</taxon>
        <taxon>Hyphomicrobiales</taxon>
        <taxon>Bartonellaceae</taxon>
        <taxon>Bartonella</taxon>
    </lineage>
</organism>
<dbReference type="InterPro" id="IPR050280">
    <property type="entry name" value="OMP_Chaperone_SurA"/>
</dbReference>